<keyword evidence="3" id="KW-1185">Reference proteome</keyword>
<dbReference type="HOGENOM" id="CLU_2445485_0_0_1"/>
<dbReference type="EMBL" id="JH598219">
    <property type="status" value="NOT_ANNOTATED_CDS"/>
    <property type="molecule type" value="Genomic_DNA"/>
</dbReference>
<reference evidence="3" key="1">
    <citation type="journal article" date="2010" name="Science">
        <title>Signatures of adaptation to obligate biotrophy in the Hyaloperonospora arabidopsidis genome.</title>
        <authorList>
            <person name="Baxter L."/>
            <person name="Tripathy S."/>
            <person name="Ishaque N."/>
            <person name="Boot N."/>
            <person name="Cabral A."/>
            <person name="Kemen E."/>
            <person name="Thines M."/>
            <person name="Ah-Fong A."/>
            <person name="Anderson R."/>
            <person name="Badejoko W."/>
            <person name="Bittner-Eddy P."/>
            <person name="Boore J.L."/>
            <person name="Chibucos M.C."/>
            <person name="Coates M."/>
            <person name="Dehal P."/>
            <person name="Delehaunty K."/>
            <person name="Dong S."/>
            <person name="Downton P."/>
            <person name="Dumas B."/>
            <person name="Fabro G."/>
            <person name="Fronick C."/>
            <person name="Fuerstenberg S.I."/>
            <person name="Fulton L."/>
            <person name="Gaulin E."/>
            <person name="Govers F."/>
            <person name="Hughes L."/>
            <person name="Humphray S."/>
            <person name="Jiang R.H."/>
            <person name="Judelson H."/>
            <person name="Kamoun S."/>
            <person name="Kyung K."/>
            <person name="Meijer H."/>
            <person name="Minx P."/>
            <person name="Morris P."/>
            <person name="Nelson J."/>
            <person name="Phuntumart V."/>
            <person name="Qutob D."/>
            <person name="Rehmany A."/>
            <person name="Rougon-Cardoso A."/>
            <person name="Ryden P."/>
            <person name="Torto-Alalibo T."/>
            <person name="Studholme D."/>
            <person name="Wang Y."/>
            <person name="Win J."/>
            <person name="Wood J."/>
            <person name="Clifton S.W."/>
            <person name="Rogers J."/>
            <person name="Van den Ackerveken G."/>
            <person name="Jones J.D."/>
            <person name="McDowell J.M."/>
            <person name="Beynon J."/>
            <person name="Tyler B.M."/>
        </authorList>
    </citation>
    <scope>NUCLEOTIDE SEQUENCE [LARGE SCALE GENOMIC DNA]</scope>
    <source>
        <strain evidence="3">Emoy2</strain>
    </source>
</reference>
<dbReference type="EnsemblProtists" id="HpaT805177">
    <property type="protein sequence ID" value="HpaP805177"/>
    <property type="gene ID" value="HpaG805177"/>
</dbReference>
<reference evidence="2" key="2">
    <citation type="submission" date="2015-06" db="UniProtKB">
        <authorList>
            <consortium name="EnsemblProtists"/>
        </authorList>
    </citation>
    <scope>IDENTIFICATION</scope>
    <source>
        <strain evidence="2">Emoy2</strain>
    </source>
</reference>
<protein>
    <submittedName>
        <fullName evidence="2">Uncharacterized protein</fullName>
    </submittedName>
</protein>
<dbReference type="VEuPathDB" id="FungiDB:HpaG805177"/>
<dbReference type="AlphaFoldDB" id="M4BFV7"/>
<organism evidence="2 3">
    <name type="scientific">Hyaloperonospora arabidopsidis (strain Emoy2)</name>
    <name type="common">Downy mildew agent</name>
    <name type="synonym">Peronospora arabidopsidis</name>
    <dbReference type="NCBI Taxonomy" id="559515"/>
    <lineage>
        <taxon>Eukaryota</taxon>
        <taxon>Sar</taxon>
        <taxon>Stramenopiles</taxon>
        <taxon>Oomycota</taxon>
        <taxon>Peronosporomycetes</taxon>
        <taxon>Peronosporales</taxon>
        <taxon>Peronosporaceae</taxon>
        <taxon>Hyaloperonospora</taxon>
    </lineage>
</organism>
<evidence type="ECO:0000313" key="3">
    <source>
        <dbReference type="Proteomes" id="UP000011713"/>
    </source>
</evidence>
<proteinExistence type="predicted"/>
<name>M4BFV7_HYAAE</name>
<feature type="region of interest" description="Disordered" evidence="1">
    <location>
        <begin position="1"/>
        <end position="68"/>
    </location>
</feature>
<evidence type="ECO:0000313" key="2">
    <source>
        <dbReference type="EnsemblProtists" id="HpaP805177"/>
    </source>
</evidence>
<dbReference type="Proteomes" id="UP000011713">
    <property type="component" value="Unassembled WGS sequence"/>
</dbReference>
<sequence length="90" mass="10601">MVMKMQQDRENSNLETLRPEADRREDAARREDDRKEEAARRAEERRDKAAQREEEQKEREIERAGCDRQHSQLLLALFGGRSQLSAHPAI</sequence>
<dbReference type="InParanoid" id="M4BFV7"/>
<evidence type="ECO:0000256" key="1">
    <source>
        <dbReference type="SAM" id="MobiDB-lite"/>
    </source>
</evidence>
<accession>M4BFV7</accession>